<dbReference type="AlphaFoldDB" id="A0A016SK51"/>
<dbReference type="Proteomes" id="UP000024635">
    <property type="component" value="Unassembled WGS sequence"/>
</dbReference>
<comment type="caution">
    <text evidence="1">The sequence shown here is derived from an EMBL/GenBank/DDBJ whole genome shotgun (WGS) entry which is preliminary data.</text>
</comment>
<proteinExistence type="predicted"/>
<keyword evidence="2" id="KW-1185">Reference proteome</keyword>
<accession>A0A016SK51</accession>
<gene>
    <name evidence="1" type="primary">Acey_s0214.g2315</name>
    <name evidence="1" type="ORF">Y032_0214g2315</name>
</gene>
<evidence type="ECO:0000313" key="2">
    <source>
        <dbReference type="Proteomes" id="UP000024635"/>
    </source>
</evidence>
<protein>
    <submittedName>
        <fullName evidence="1">Uncharacterized protein</fullName>
    </submittedName>
</protein>
<sequence length="69" mass="7733">MVLHVPSTRRTSVSFVGMLQIGFLGNRSTMIRYFYVSNGKTWRTNGTTFGNRTNSACECSCTTRALLYA</sequence>
<reference evidence="2" key="1">
    <citation type="journal article" date="2015" name="Nat. Genet.">
        <title>The genome and transcriptome of the zoonotic hookworm Ancylostoma ceylanicum identify infection-specific gene families.</title>
        <authorList>
            <person name="Schwarz E.M."/>
            <person name="Hu Y."/>
            <person name="Antoshechkin I."/>
            <person name="Miller M.M."/>
            <person name="Sternberg P.W."/>
            <person name="Aroian R.V."/>
        </authorList>
    </citation>
    <scope>NUCLEOTIDE SEQUENCE</scope>
    <source>
        <strain evidence="2">HY135</strain>
    </source>
</reference>
<name>A0A016SK51_9BILA</name>
<evidence type="ECO:0000313" key="1">
    <source>
        <dbReference type="EMBL" id="EYB90752.1"/>
    </source>
</evidence>
<dbReference type="EMBL" id="JARK01001550">
    <property type="protein sequence ID" value="EYB90752.1"/>
    <property type="molecule type" value="Genomic_DNA"/>
</dbReference>
<organism evidence="1 2">
    <name type="scientific">Ancylostoma ceylanicum</name>
    <dbReference type="NCBI Taxonomy" id="53326"/>
    <lineage>
        <taxon>Eukaryota</taxon>
        <taxon>Metazoa</taxon>
        <taxon>Ecdysozoa</taxon>
        <taxon>Nematoda</taxon>
        <taxon>Chromadorea</taxon>
        <taxon>Rhabditida</taxon>
        <taxon>Rhabditina</taxon>
        <taxon>Rhabditomorpha</taxon>
        <taxon>Strongyloidea</taxon>
        <taxon>Ancylostomatidae</taxon>
        <taxon>Ancylostomatinae</taxon>
        <taxon>Ancylostoma</taxon>
    </lineage>
</organism>